<organism evidence="3 4">
    <name type="scientific">Aspergillus calidoustus</name>
    <dbReference type="NCBI Taxonomy" id="454130"/>
    <lineage>
        <taxon>Eukaryota</taxon>
        <taxon>Fungi</taxon>
        <taxon>Dikarya</taxon>
        <taxon>Ascomycota</taxon>
        <taxon>Pezizomycotina</taxon>
        <taxon>Eurotiomycetes</taxon>
        <taxon>Eurotiomycetidae</taxon>
        <taxon>Eurotiales</taxon>
        <taxon>Aspergillaceae</taxon>
        <taxon>Aspergillus</taxon>
        <taxon>Aspergillus subgen. Nidulantes</taxon>
    </lineage>
</organism>
<proteinExistence type="predicted"/>
<keyword evidence="4" id="KW-1185">Reference proteome</keyword>
<dbReference type="EMBL" id="CDMC01000003">
    <property type="protein sequence ID" value="CEL03610.1"/>
    <property type="molecule type" value="Genomic_DNA"/>
</dbReference>
<gene>
    <name evidence="3" type="ORF">ASPCAL04762</name>
</gene>
<evidence type="ECO:0000313" key="4">
    <source>
        <dbReference type="Proteomes" id="UP000054771"/>
    </source>
</evidence>
<dbReference type="PANTHER" id="PTHR37534">
    <property type="entry name" value="TRANSCRIPTIONAL ACTIVATOR PROTEIN UGA3"/>
    <property type="match status" value="1"/>
</dbReference>
<reference evidence="4" key="1">
    <citation type="journal article" date="2016" name="Genome Announc.">
        <title>Draft genome sequences of fungus Aspergillus calidoustus.</title>
        <authorList>
            <person name="Horn F."/>
            <person name="Linde J."/>
            <person name="Mattern D.J."/>
            <person name="Walther G."/>
            <person name="Guthke R."/>
            <person name="Scherlach K."/>
            <person name="Martin K."/>
            <person name="Brakhage A.A."/>
            <person name="Petzke L."/>
            <person name="Valiante V."/>
        </authorList>
    </citation>
    <scope>NUCLEOTIDE SEQUENCE [LARGE SCALE GENOMIC DNA]</scope>
    <source>
        <strain evidence="4">SF006504</strain>
    </source>
</reference>
<keyword evidence="2" id="KW-0539">Nucleus</keyword>
<dbReference type="AlphaFoldDB" id="A0A0U5C5W4"/>
<dbReference type="Proteomes" id="UP000054771">
    <property type="component" value="Unassembled WGS sequence"/>
</dbReference>
<dbReference type="OrthoDB" id="648861at2759"/>
<dbReference type="STRING" id="454130.A0A0U5C5W4"/>
<dbReference type="OMA" id="RINIRAQ"/>
<dbReference type="GO" id="GO:0005634">
    <property type="term" value="C:nucleus"/>
    <property type="evidence" value="ECO:0007669"/>
    <property type="project" value="UniProtKB-SubCell"/>
</dbReference>
<dbReference type="Pfam" id="PF11951">
    <property type="entry name" value="Fungal_trans_2"/>
    <property type="match status" value="1"/>
</dbReference>
<protein>
    <submittedName>
        <fullName evidence="3">Uncharacterized protein</fullName>
    </submittedName>
</protein>
<name>A0A0U5C5W4_ASPCI</name>
<sequence length="390" mass="44624">MVLKSPRWSTYSYVLFMCTRHPMLVHLLLAFSIRDMAEGSGGDGTTAALEHYQDALALFIWHLGHPDVQSWVTFPALWLFILYEQTYGDDPTVLQAHLRGLCDMIRCDGSSILSLSEDNPTRNTRNRAQNNHGVPREFLNRMALWTVHYDARASTFSLDGGIIDLLNDKYPGSITAMCEASKNALRVAWGPEYPAAEDIWDSQIDPLWTLDHRSTMLRFKLSRLERAGGGDNSSALRQFGAELKSLEIDFLPFIPLASSRALERSTQLSNTCAAVANFLALVVLYDRLMYDIQSPAVSSVLLIIASLHEYEGDPYLWHVAWALFVVAFETNDPIHQAWILERFTKMQKNGRHMGRARWLLESLFWEKRRSGERVRYSDWIHDGRFPHFLI</sequence>
<evidence type="ECO:0000256" key="1">
    <source>
        <dbReference type="ARBA" id="ARBA00004123"/>
    </source>
</evidence>
<evidence type="ECO:0000313" key="3">
    <source>
        <dbReference type="EMBL" id="CEL03610.1"/>
    </source>
</evidence>
<evidence type="ECO:0000256" key="2">
    <source>
        <dbReference type="ARBA" id="ARBA00023242"/>
    </source>
</evidence>
<dbReference type="InterPro" id="IPR021858">
    <property type="entry name" value="Fun_TF"/>
</dbReference>
<accession>A0A0U5C5W4</accession>
<comment type="subcellular location">
    <subcellularLocation>
        <location evidence="1">Nucleus</location>
    </subcellularLocation>
</comment>
<dbReference type="PANTHER" id="PTHR37534:SF46">
    <property type="entry name" value="ZN(II)2CYS6 TRANSCRIPTION FACTOR (EUROFUNG)"/>
    <property type="match status" value="1"/>
</dbReference>